<keyword evidence="8" id="KW-1185">Reference proteome</keyword>
<organism evidence="7 8">
    <name type="scientific">Pygocentrus nattereri</name>
    <name type="common">Red-bellied piranha</name>
    <dbReference type="NCBI Taxonomy" id="42514"/>
    <lineage>
        <taxon>Eukaryota</taxon>
        <taxon>Metazoa</taxon>
        <taxon>Chordata</taxon>
        <taxon>Craniata</taxon>
        <taxon>Vertebrata</taxon>
        <taxon>Euteleostomi</taxon>
        <taxon>Actinopterygii</taxon>
        <taxon>Neopterygii</taxon>
        <taxon>Teleostei</taxon>
        <taxon>Ostariophysi</taxon>
        <taxon>Characiformes</taxon>
        <taxon>Characoidei</taxon>
        <taxon>Pygocentrus</taxon>
    </lineage>
</organism>
<feature type="transmembrane region" description="Helical" evidence="6">
    <location>
        <begin position="53"/>
        <end position="75"/>
    </location>
</feature>
<evidence type="ECO:0000256" key="5">
    <source>
        <dbReference type="ARBA" id="ARBA00023136"/>
    </source>
</evidence>
<dbReference type="GO" id="GO:0016020">
    <property type="term" value="C:membrane"/>
    <property type="evidence" value="ECO:0007669"/>
    <property type="project" value="UniProtKB-SubCell"/>
</dbReference>
<accession>A0AAR2L4R5</accession>
<keyword evidence="3 6" id="KW-0812">Transmembrane</keyword>
<feature type="transmembrane region" description="Helical" evidence="6">
    <location>
        <begin position="115"/>
        <end position="138"/>
    </location>
</feature>
<dbReference type="AlphaFoldDB" id="A0AAR2L4R5"/>
<dbReference type="InterPro" id="IPR007237">
    <property type="entry name" value="CD20-like"/>
</dbReference>
<evidence type="ECO:0000256" key="1">
    <source>
        <dbReference type="ARBA" id="ARBA00004141"/>
    </source>
</evidence>
<reference evidence="7" key="2">
    <citation type="submission" date="2025-08" db="UniProtKB">
        <authorList>
            <consortium name="Ensembl"/>
        </authorList>
    </citation>
    <scope>IDENTIFICATION</scope>
</reference>
<keyword evidence="4 6" id="KW-1133">Transmembrane helix</keyword>
<dbReference type="Pfam" id="PF04103">
    <property type="entry name" value="CD20"/>
    <property type="match status" value="1"/>
</dbReference>
<protein>
    <submittedName>
        <fullName evidence="7">Uncharacterized protein</fullName>
    </submittedName>
</protein>
<evidence type="ECO:0000256" key="6">
    <source>
        <dbReference type="SAM" id="Phobius"/>
    </source>
</evidence>
<reference evidence="7" key="3">
    <citation type="submission" date="2025-09" db="UniProtKB">
        <authorList>
            <consortium name="Ensembl"/>
        </authorList>
    </citation>
    <scope>IDENTIFICATION</scope>
</reference>
<reference evidence="7 8" key="1">
    <citation type="submission" date="2020-10" db="EMBL/GenBank/DDBJ databases">
        <title>Pygocentrus nattereri (red-bellied piranha) genome, fPygNat1, primary haplotype.</title>
        <authorList>
            <person name="Myers G."/>
            <person name="Meyer A."/>
            <person name="Karagic N."/>
            <person name="Pippel M."/>
            <person name="Winkler S."/>
            <person name="Tracey A."/>
            <person name="Wood J."/>
            <person name="Formenti G."/>
            <person name="Howe K."/>
            <person name="Fedrigo O."/>
            <person name="Jarvis E.D."/>
        </authorList>
    </citation>
    <scope>NUCLEOTIDE SEQUENCE [LARGE SCALE GENOMIC DNA]</scope>
</reference>
<sequence length="205" mass="22271">MASSVVPGANTRNGFTIVTQVVPAGMDQYGPGTGGGDVTGGPVKKPLKGEPKALGTVQIMIGIMTLFFGIVKTVYSPHVGVYSGVTYWGSCLFYSDLITTEKLFFLFFFYVRSSLVMNIISAVAAGIAMVLLSFDIALQEIYGYYSCSYDNRWSDHGISGVLLVFSLFEFIISICSSAFICKATCCNESPVSETKRFVYNNCNYT</sequence>
<evidence type="ECO:0000256" key="3">
    <source>
        <dbReference type="ARBA" id="ARBA00022692"/>
    </source>
</evidence>
<dbReference type="PANTHER" id="PTHR23320:SF128">
    <property type="entry name" value="MEMBRANE-SPANNING 4-DOMAINS SUBFAMILY A MEMBER 4A"/>
    <property type="match status" value="1"/>
</dbReference>
<keyword evidence="5 6" id="KW-0472">Membrane</keyword>
<evidence type="ECO:0000256" key="4">
    <source>
        <dbReference type="ARBA" id="ARBA00022989"/>
    </source>
</evidence>
<dbReference type="Proteomes" id="UP001501920">
    <property type="component" value="Chromosome 30"/>
</dbReference>
<name>A0AAR2L4R5_PYGNA</name>
<evidence type="ECO:0000313" key="8">
    <source>
        <dbReference type="Proteomes" id="UP001501920"/>
    </source>
</evidence>
<proteinExistence type="inferred from homology"/>
<comment type="similarity">
    <text evidence="2">Belongs to the MS4A family.</text>
</comment>
<comment type="subcellular location">
    <subcellularLocation>
        <location evidence="1">Membrane</location>
        <topology evidence="1">Multi-pass membrane protein</topology>
    </subcellularLocation>
</comment>
<dbReference type="Ensembl" id="ENSPNAT00000046185.1">
    <property type="protein sequence ID" value="ENSPNAP00000071520.1"/>
    <property type="gene ID" value="ENSPNAG00000037726.1"/>
</dbReference>
<dbReference type="GeneTree" id="ENSGT00940000163727"/>
<feature type="transmembrane region" description="Helical" evidence="6">
    <location>
        <begin position="87"/>
        <end position="108"/>
    </location>
</feature>
<feature type="transmembrane region" description="Helical" evidence="6">
    <location>
        <begin position="158"/>
        <end position="180"/>
    </location>
</feature>
<dbReference type="PANTHER" id="PTHR23320">
    <property type="entry name" value="MEMBRANE-SPANNING 4-DOMAINS SUBFAMILY A MS4A -RELATED"/>
    <property type="match status" value="1"/>
</dbReference>
<evidence type="ECO:0000313" key="7">
    <source>
        <dbReference type="Ensembl" id="ENSPNAP00000071520.1"/>
    </source>
</evidence>
<evidence type="ECO:0000256" key="2">
    <source>
        <dbReference type="ARBA" id="ARBA00009565"/>
    </source>
</evidence>
<dbReference type="InterPro" id="IPR030417">
    <property type="entry name" value="MS4A"/>
</dbReference>